<organism evidence="6 7">
    <name type="scientific">Saccharopolyspora montiporae</name>
    <dbReference type="NCBI Taxonomy" id="2781240"/>
    <lineage>
        <taxon>Bacteria</taxon>
        <taxon>Bacillati</taxon>
        <taxon>Actinomycetota</taxon>
        <taxon>Actinomycetes</taxon>
        <taxon>Pseudonocardiales</taxon>
        <taxon>Pseudonocardiaceae</taxon>
        <taxon>Saccharopolyspora</taxon>
    </lineage>
</organism>
<dbReference type="SUPFAM" id="SSF46689">
    <property type="entry name" value="Homeodomain-like"/>
    <property type="match status" value="1"/>
</dbReference>
<keyword evidence="1" id="KW-0805">Transcription regulation</keyword>
<comment type="caution">
    <text evidence="6">The sequence shown here is derived from an EMBL/GenBank/DDBJ whole genome shotgun (WGS) entry which is preliminary data.</text>
</comment>
<evidence type="ECO:0000256" key="2">
    <source>
        <dbReference type="ARBA" id="ARBA00023125"/>
    </source>
</evidence>
<dbReference type="Pfam" id="PF00440">
    <property type="entry name" value="TetR_N"/>
    <property type="match status" value="1"/>
</dbReference>
<dbReference type="PRINTS" id="PR00455">
    <property type="entry name" value="HTHTETR"/>
</dbReference>
<keyword evidence="2 4" id="KW-0238">DNA-binding</keyword>
<keyword evidence="7" id="KW-1185">Reference proteome</keyword>
<sequence>MARRDTERADRILDAAADLLTRWGYRKVTVDEVARRADVGKGTVYLHWRSRDALLFAVLLREGVATFDELARGMRADPGEVLLHRYVRAVFLQAMRRPLLAAIYTRDAEVLGRLIATDASRGVVHSKITLSTEYLALLAEHGLLRADLPVERIAYGIGTAVLGHLSIDPMLPPELAMTDEVKADLLAEMVRRSFEPAEAPNERAPGEVAPKITGIVEQLRDTYLEHIYGSTNGEE</sequence>
<dbReference type="GO" id="GO:0000976">
    <property type="term" value="F:transcription cis-regulatory region binding"/>
    <property type="evidence" value="ECO:0007669"/>
    <property type="project" value="TreeGrafter"/>
</dbReference>
<dbReference type="EMBL" id="JADEYC010000009">
    <property type="protein sequence ID" value="MBE9373948.1"/>
    <property type="molecule type" value="Genomic_DNA"/>
</dbReference>
<evidence type="ECO:0000313" key="7">
    <source>
        <dbReference type="Proteomes" id="UP000598360"/>
    </source>
</evidence>
<dbReference type="Gene3D" id="1.10.357.10">
    <property type="entry name" value="Tetracycline Repressor, domain 2"/>
    <property type="match status" value="1"/>
</dbReference>
<gene>
    <name evidence="6" type="ORF">IQ251_05750</name>
</gene>
<dbReference type="GO" id="GO:0003700">
    <property type="term" value="F:DNA-binding transcription factor activity"/>
    <property type="evidence" value="ECO:0007669"/>
    <property type="project" value="TreeGrafter"/>
</dbReference>
<protein>
    <submittedName>
        <fullName evidence="6">TetR/AcrR family transcriptional regulator</fullName>
    </submittedName>
</protein>
<dbReference type="PANTHER" id="PTHR30055:SF234">
    <property type="entry name" value="HTH-TYPE TRANSCRIPTIONAL REGULATOR BETI"/>
    <property type="match status" value="1"/>
</dbReference>
<dbReference type="Proteomes" id="UP000598360">
    <property type="component" value="Unassembled WGS sequence"/>
</dbReference>
<feature type="DNA-binding region" description="H-T-H motif" evidence="4">
    <location>
        <begin position="29"/>
        <end position="48"/>
    </location>
</feature>
<evidence type="ECO:0000313" key="6">
    <source>
        <dbReference type="EMBL" id="MBE9373948.1"/>
    </source>
</evidence>
<feature type="domain" description="HTH tetR-type" evidence="5">
    <location>
        <begin position="6"/>
        <end position="66"/>
    </location>
</feature>
<proteinExistence type="predicted"/>
<keyword evidence="3" id="KW-0804">Transcription</keyword>
<dbReference type="PANTHER" id="PTHR30055">
    <property type="entry name" value="HTH-TYPE TRANSCRIPTIONAL REGULATOR RUTR"/>
    <property type="match status" value="1"/>
</dbReference>
<dbReference type="InterPro" id="IPR009057">
    <property type="entry name" value="Homeodomain-like_sf"/>
</dbReference>
<evidence type="ECO:0000256" key="1">
    <source>
        <dbReference type="ARBA" id="ARBA00023015"/>
    </source>
</evidence>
<evidence type="ECO:0000256" key="3">
    <source>
        <dbReference type="ARBA" id="ARBA00023163"/>
    </source>
</evidence>
<dbReference type="InterPro" id="IPR050109">
    <property type="entry name" value="HTH-type_TetR-like_transc_reg"/>
</dbReference>
<evidence type="ECO:0000256" key="4">
    <source>
        <dbReference type="PROSITE-ProRule" id="PRU00335"/>
    </source>
</evidence>
<reference evidence="6" key="1">
    <citation type="submission" date="2020-10" db="EMBL/GenBank/DDBJ databases">
        <title>Diversity and distribution of actinomycetes associated with coral in the coast of Hainan.</title>
        <authorList>
            <person name="Li F."/>
        </authorList>
    </citation>
    <scope>NUCLEOTIDE SEQUENCE</scope>
    <source>
        <strain evidence="6">HNM0983</strain>
    </source>
</reference>
<dbReference type="PROSITE" id="PS50977">
    <property type="entry name" value="HTH_TETR_2"/>
    <property type="match status" value="1"/>
</dbReference>
<dbReference type="RefSeq" id="WP_193927400.1">
    <property type="nucleotide sequence ID" value="NZ_JADEYC010000009.1"/>
</dbReference>
<evidence type="ECO:0000259" key="5">
    <source>
        <dbReference type="PROSITE" id="PS50977"/>
    </source>
</evidence>
<dbReference type="AlphaFoldDB" id="A0A929B9C5"/>
<name>A0A929B9C5_9PSEU</name>
<dbReference type="InterPro" id="IPR001647">
    <property type="entry name" value="HTH_TetR"/>
</dbReference>
<accession>A0A929B9C5</accession>